<evidence type="ECO:0000256" key="12">
    <source>
        <dbReference type="ARBA" id="ARBA00023098"/>
    </source>
</evidence>
<feature type="domain" description="Fatty acid hydroxylase" evidence="16">
    <location>
        <begin position="84"/>
        <end position="221"/>
    </location>
</feature>
<dbReference type="STRING" id="88036.D8RYN7"/>
<evidence type="ECO:0000256" key="14">
    <source>
        <dbReference type="ARBA" id="ARBA00023160"/>
    </source>
</evidence>
<comment type="subcellular location">
    <subcellularLocation>
        <location evidence="2">Endoplasmic reticulum membrane</location>
        <topology evidence="2">Multi-pass membrane protein</topology>
    </subcellularLocation>
</comment>
<evidence type="ECO:0000256" key="13">
    <source>
        <dbReference type="ARBA" id="ARBA00023136"/>
    </source>
</evidence>
<dbReference type="EMBL" id="GL377595">
    <property type="protein sequence ID" value="EFJ22606.1"/>
    <property type="molecule type" value="Genomic_DNA"/>
</dbReference>
<dbReference type="eggNOG" id="KOG0539">
    <property type="taxonomic scope" value="Eukaryota"/>
</dbReference>
<keyword evidence="18" id="KW-1185">Reference proteome</keyword>
<comment type="similarity">
    <text evidence="3">Belongs to the sterol desaturase family.</text>
</comment>
<evidence type="ECO:0000256" key="4">
    <source>
        <dbReference type="ARBA" id="ARBA00022516"/>
    </source>
</evidence>
<dbReference type="GO" id="GO:0006631">
    <property type="term" value="P:fatty acid metabolic process"/>
    <property type="evidence" value="ECO:0000318"/>
    <property type="project" value="GO_Central"/>
</dbReference>
<dbReference type="KEGG" id="smo:SELMODRAFT_104830"/>
<dbReference type="PANTHER" id="PTHR12863:SF1">
    <property type="entry name" value="FATTY ACID 2-HYDROXYLASE"/>
    <property type="match status" value="1"/>
</dbReference>
<evidence type="ECO:0000256" key="7">
    <source>
        <dbReference type="ARBA" id="ARBA00022824"/>
    </source>
</evidence>
<dbReference type="OMA" id="FTYAPAF"/>
<keyword evidence="9" id="KW-0862">Zinc</keyword>
<evidence type="ECO:0000256" key="3">
    <source>
        <dbReference type="ARBA" id="ARBA00009324"/>
    </source>
</evidence>
<keyword evidence="6" id="KW-0479">Metal-binding</keyword>
<dbReference type="FunCoup" id="D8RYN7">
    <property type="interactions" value="600"/>
</dbReference>
<dbReference type="InterPro" id="IPR014430">
    <property type="entry name" value="Scs7"/>
</dbReference>
<dbReference type="GO" id="GO:0005783">
    <property type="term" value="C:endoplasmic reticulum"/>
    <property type="evidence" value="ECO:0000318"/>
    <property type="project" value="GO_Central"/>
</dbReference>
<evidence type="ECO:0000256" key="1">
    <source>
        <dbReference type="ARBA" id="ARBA00001947"/>
    </source>
</evidence>
<protein>
    <recommendedName>
        <fullName evidence="16">Fatty acid hydroxylase domain-containing protein</fullName>
    </recommendedName>
</protein>
<keyword evidence="13 15" id="KW-0472">Membrane</keyword>
<feature type="non-terminal residue" evidence="17">
    <location>
        <position position="1"/>
    </location>
</feature>
<reference evidence="17 18" key="1">
    <citation type="journal article" date="2011" name="Science">
        <title>The Selaginella genome identifies genetic changes associated with the evolution of vascular plants.</title>
        <authorList>
            <person name="Banks J.A."/>
            <person name="Nishiyama T."/>
            <person name="Hasebe M."/>
            <person name="Bowman J.L."/>
            <person name="Gribskov M."/>
            <person name="dePamphilis C."/>
            <person name="Albert V.A."/>
            <person name="Aono N."/>
            <person name="Aoyama T."/>
            <person name="Ambrose B.A."/>
            <person name="Ashton N.W."/>
            <person name="Axtell M.J."/>
            <person name="Barker E."/>
            <person name="Barker M.S."/>
            <person name="Bennetzen J.L."/>
            <person name="Bonawitz N.D."/>
            <person name="Chapple C."/>
            <person name="Cheng C."/>
            <person name="Correa L.G."/>
            <person name="Dacre M."/>
            <person name="DeBarry J."/>
            <person name="Dreyer I."/>
            <person name="Elias M."/>
            <person name="Engstrom E.M."/>
            <person name="Estelle M."/>
            <person name="Feng L."/>
            <person name="Finet C."/>
            <person name="Floyd S.K."/>
            <person name="Frommer W.B."/>
            <person name="Fujita T."/>
            <person name="Gramzow L."/>
            <person name="Gutensohn M."/>
            <person name="Harholt J."/>
            <person name="Hattori M."/>
            <person name="Heyl A."/>
            <person name="Hirai T."/>
            <person name="Hiwatashi Y."/>
            <person name="Ishikawa M."/>
            <person name="Iwata M."/>
            <person name="Karol K.G."/>
            <person name="Koehler B."/>
            <person name="Kolukisaoglu U."/>
            <person name="Kubo M."/>
            <person name="Kurata T."/>
            <person name="Lalonde S."/>
            <person name="Li K."/>
            <person name="Li Y."/>
            <person name="Litt A."/>
            <person name="Lyons E."/>
            <person name="Manning G."/>
            <person name="Maruyama T."/>
            <person name="Michael T.P."/>
            <person name="Mikami K."/>
            <person name="Miyazaki S."/>
            <person name="Morinaga S."/>
            <person name="Murata T."/>
            <person name="Mueller-Roeber B."/>
            <person name="Nelson D.R."/>
            <person name="Obara M."/>
            <person name="Oguri Y."/>
            <person name="Olmstead R.G."/>
            <person name="Onodera N."/>
            <person name="Petersen B.L."/>
            <person name="Pils B."/>
            <person name="Prigge M."/>
            <person name="Rensing S.A."/>
            <person name="Riano-Pachon D.M."/>
            <person name="Roberts A.W."/>
            <person name="Sato Y."/>
            <person name="Scheller H.V."/>
            <person name="Schulz B."/>
            <person name="Schulz C."/>
            <person name="Shakirov E.V."/>
            <person name="Shibagaki N."/>
            <person name="Shinohara N."/>
            <person name="Shippen D.E."/>
            <person name="Soerensen I."/>
            <person name="Sotooka R."/>
            <person name="Sugimoto N."/>
            <person name="Sugita M."/>
            <person name="Sumikawa N."/>
            <person name="Tanurdzic M."/>
            <person name="Theissen G."/>
            <person name="Ulvskov P."/>
            <person name="Wakazuki S."/>
            <person name="Weng J.K."/>
            <person name="Willats W.W."/>
            <person name="Wipf D."/>
            <person name="Wolf P.G."/>
            <person name="Yang L."/>
            <person name="Zimmer A.D."/>
            <person name="Zhu Q."/>
            <person name="Mitros T."/>
            <person name="Hellsten U."/>
            <person name="Loque D."/>
            <person name="Otillar R."/>
            <person name="Salamov A."/>
            <person name="Schmutz J."/>
            <person name="Shapiro H."/>
            <person name="Lindquist E."/>
            <person name="Lucas S."/>
            <person name="Rokhsar D."/>
            <person name="Grigoriev I.V."/>
        </authorList>
    </citation>
    <scope>NUCLEOTIDE SEQUENCE [LARGE SCALE GENOMIC DNA]</scope>
</reference>
<evidence type="ECO:0000256" key="11">
    <source>
        <dbReference type="ARBA" id="ARBA00023002"/>
    </source>
</evidence>
<evidence type="ECO:0000256" key="6">
    <source>
        <dbReference type="ARBA" id="ARBA00022723"/>
    </source>
</evidence>
<gene>
    <name evidence="17" type="ORF">SELMODRAFT_104830</name>
</gene>
<dbReference type="GO" id="GO:0080132">
    <property type="term" value="F:fatty acid 2-hydroxylase activity"/>
    <property type="evidence" value="ECO:0000318"/>
    <property type="project" value="GO_Central"/>
</dbReference>
<dbReference type="OrthoDB" id="260519at2759"/>
<keyword evidence="4" id="KW-0444">Lipid biosynthesis</keyword>
<evidence type="ECO:0000313" key="18">
    <source>
        <dbReference type="Proteomes" id="UP000001514"/>
    </source>
</evidence>
<evidence type="ECO:0000256" key="10">
    <source>
        <dbReference type="ARBA" id="ARBA00022989"/>
    </source>
</evidence>
<feature type="transmembrane region" description="Helical" evidence="15">
    <location>
        <begin position="78"/>
        <end position="96"/>
    </location>
</feature>
<accession>D8RYN7</accession>
<keyword evidence="11" id="KW-0560">Oxidoreductase</keyword>
<proteinExistence type="inferred from homology"/>
<evidence type="ECO:0000256" key="15">
    <source>
        <dbReference type="SAM" id="Phobius"/>
    </source>
</evidence>
<sequence>FTVDLSKPLVSQVGHLGDAYEKWVHQPIVCKESPRFFENQILESLTRTVWWVIPLVWLPFICWLLLVSSQRGLKSQSIVSCLISGVIIWSLLEYSMHRFLFHVKTSGYWSNTFHYLLHGCHHKHPMDGYRLVFPPAATLGFLSIFWPIIASLAPREMAPTILGGGILGYVIYDVTHYFLHHGVAFDQWSRRLKRYHLNHHFKNQTVGFGITSNFWDRIFGTLP</sequence>
<evidence type="ECO:0000259" key="16">
    <source>
        <dbReference type="Pfam" id="PF04116"/>
    </source>
</evidence>
<dbReference type="GO" id="GO:0005789">
    <property type="term" value="C:endoplasmic reticulum membrane"/>
    <property type="evidence" value="ECO:0007669"/>
    <property type="project" value="UniProtKB-SubCell"/>
</dbReference>
<dbReference type="PANTHER" id="PTHR12863">
    <property type="entry name" value="FATTY ACID HYDROXYLASE"/>
    <property type="match status" value="1"/>
</dbReference>
<feature type="transmembrane region" description="Helical" evidence="15">
    <location>
        <begin position="132"/>
        <end position="153"/>
    </location>
</feature>
<feature type="transmembrane region" description="Helical" evidence="15">
    <location>
        <begin position="48"/>
        <end position="66"/>
    </location>
</feature>
<comment type="cofactor">
    <cofactor evidence="1">
        <name>Zn(2+)</name>
        <dbReference type="ChEBI" id="CHEBI:29105"/>
    </cofactor>
</comment>
<keyword evidence="14" id="KW-0275">Fatty acid biosynthesis</keyword>
<evidence type="ECO:0000256" key="9">
    <source>
        <dbReference type="ARBA" id="ARBA00022833"/>
    </source>
</evidence>
<dbReference type="InParanoid" id="D8RYN7"/>
<dbReference type="Proteomes" id="UP000001514">
    <property type="component" value="Unassembled WGS sequence"/>
</dbReference>
<dbReference type="HOGENOM" id="CLU_034756_1_0_1"/>
<keyword evidence="10 15" id="KW-1133">Transmembrane helix</keyword>
<organism evidence="18">
    <name type="scientific">Selaginella moellendorffii</name>
    <name type="common">Spikemoss</name>
    <dbReference type="NCBI Taxonomy" id="88036"/>
    <lineage>
        <taxon>Eukaryota</taxon>
        <taxon>Viridiplantae</taxon>
        <taxon>Streptophyta</taxon>
        <taxon>Embryophyta</taxon>
        <taxon>Tracheophyta</taxon>
        <taxon>Lycopodiopsida</taxon>
        <taxon>Selaginellales</taxon>
        <taxon>Selaginellaceae</taxon>
        <taxon>Selaginella</taxon>
    </lineage>
</organism>
<evidence type="ECO:0000256" key="8">
    <source>
        <dbReference type="ARBA" id="ARBA00022832"/>
    </source>
</evidence>
<dbReference type="AlphaFoldDB" id="D8RYN7"/>
<keyword evidence="12" id="KW-0443">Lipid metabolism</keyword>
<dbReference type="Gramene" id="EFJ22606">
    <property type="protein sequence ID" value="EFJ22606"/>
    <property type="gene ID" value="SELMODRAFT_104830"/>
</dbReference>
<dbReference type="InterPro" id="IPR006694">
    <property type="entry name" value="Fatty_acid_hydroxylase"/>
</dbReference>
<name>D8RYN7_SELML</name>
<dbReference type="Pfam" id="PF04116">
    <property type="entry name" value="FA_hydroxylase"/>
    <property type="match status" value="1"/>
</dbReference>
<dbReference type="GO" id="GO:0006633">
    <property type="term" value="P:fatty acid biosynthetic process"/>
    <property type="evidence" value="ECO:0007669"/>
    <property type="project" value="UniProtKB-KW"/>
</dbReference>
<evidence type="ECO:0000256" key="2">
    <source>
        <dbReference type="ARBA" id="ARBA00004477"/>
    </source>
</evidence>
<keyword evidence="8" id="KW-0276">Fatty acid metabolism</keyword>
<evidence type="ECO:0000256" key="5">
    <source>
        <dbReference type="ARBA" id="ARBA00022692"/>
    </source>
</evidence>
<keyword evidence="5 15" id="KW-0812">Transmembrane</keyword>
<dbReference type="GO" id="GO:0005506">
    <property type="term" value="F:iron ion binding"/>
    <property type="evidence" value="ECO:0007669"/>
    <property type="project" value="InterPro"/>
</dbReference>
<evidence type="ECO:0000313" key="17">
    <source>
        <dbReference type="EMBL" id="EFJ22606.1"/>
    </source>
</evidence>
<keyword evidence="7" id="KW-0256">Endoplasmic reticulum</keyword>